<sequence>MPAITLSRPVQGQVVTVSAAVRGKAMMRLLKKTESSLAAISRTNGTPLTPEP</sequence>
<dbReference type="AlphaFoldDB" id="A0AA94HRD2"/>
<accession>A0AA94HRD2</accession>
<name>A0AA94HRD2_DESDE</name>
<evidence type="ECO:0000313" key="1">
    <source>
        <dbReference type="EMBL" id="SFW30057.1"/>
    </source>
</evidence>
<proteinExistence type="predicted"/>
<reference evidence="2" key="1">
    <citation type="submission" date="2016-11" db="EMBL/GenBank/DDBJ databases">
        <authorList>
            <person name="Jaros S."/>
            <person name="Januszkiewicz K."/>
            <person name="Wedrychowicz H."/>
        </authorList>
    </citation>
    <scope>NUCLEOTIDE SEQUENCE [LARGE SCALE GENOMIC DNA]</scope>
    <source>
        <strain evidence="2">DSM 7057</strain>
    </source>
</reference>
<gene>
    <name evidence="1" type="ORF">SAMN02910291_00742</name>
</gene>
<evidence type="ECO:0000313" key="2">
    <source>
        <dbReference type="Proteomes" id="UP000182680"/>
    </source>
</evidence>
<organism evidence="1 2">
    <name type="scientific">Desulfovibrio desulfuricans</name>
    <dbReference type="NCBI Taxonomy" id="876"/>
    <lineage>
        <taxon>Bacteria</taxon>
        <taxon>Pseudomonadati</taxon>
        <taxon>Thermodesulfobacteriota</taxon>
        <taxon>Desulfovibrionia</taxon>
        <taxon>Desulfovibrionales</taxon>
        <taxon>Desulfovibrionaceae</taxon>
        <taxon>Desulfovibrio</taxon>
    </lineage>
</organism>
<dbReference type="EMBL" id="FPIW01000008">
    <property type="protein sequence ID" value="SFW30057.1"/>
    <property type="molecule type" value="Genomic_DNA"/>
</dbReference>
<comment type="caution">
    <text evidence="1">The sequence shown here is derived from an EMBL/GenBank/DDBJ whole genome shotgun (WGS) entry which is preliminary data.</text>
</comment>
<dbReference type="Proteomes" id="UP000182680">
    <property type="component" value="Unassembled WGS sequence"/>
</dbReference>
<protein>
    <submittedName>
        <fullName evidence="1">Uncharacterized protein</fullName>
    </submittedName>
</protein>